<dbReference type="InterPro" id="IPR050471">
    <property type="entry name" value="AB_hydrolase"/>
</dbReference>
<dbReference type="SUPFAM" id="SSF53474">
    <property type="entry name" value="alpha/beta-Hydrolases"/>
    <property type="match status" value="1"/>
</dbReference>
<organism evidence="2">
    <name type="scientific">freshwater metagenome</name>
    <dbReference type="NCBI Taxonomy" id="449393"/>
    <lineage>
        <taxon>unclassified sequences</taxon>
        <taxon>metagenomes</taxon>
        <taxon>ecological metagenomes</taxon>
    </lineage>
</organism>
<evidence type="ECO:0000259" key="1">
    <source>
        <dbReference type="Pfam" id="PF00561"/>
    </source>
</evidence>
<dbReference type="PANTHER" id="PTHR43433">
    <property type="entry name" value="HYDROLASE, ALPHA/BETA FOLD FAMILY PROTEIN"/>
    <property type="match status" value="1"/>
</dbReference>
<sequence>MPQAILPNGINIEYDTLGDPKNPTLLWIMGFTAQMTAWPEEFLQLFVAQGFHVVRFDNRDCGLSFKHDGVIVETDKVTMQAAMGEPVTVPVPYTLSDMAADAIGVLDHLGIDKAHIIGASMGGMIAQTVALEHPHRTQSLTSIMSVTGDLAYGTPTDAALGALLAPPSPDRATYIEGAANWAIWSSKRYFDLAEAKARAAREFDRSFYPEGSHRQLAAIYASGDRTEKLRNLRTPTLVIHGRDDQLLTPSGGERTAEVIPGSVFMFVTDMGHDVPLPLWPVFVDAISSHARRAA</sequence>
<dbReference type="GO" id="GO:0004806">
    <property type="term" value="F:triacylglycerol lipase activity"/>
    <property type="evidence" value="ECO:0007669"/>
    <property type="project" value="TreeGrafter"/>
</dbReference>
<protein>
    <submittedName>
        <fullName evidence="2">Unannotated protein</fullName>
    </submittedName>
</protein>
<feature type="domain" description="AB hydrolase-1" evidence="1">
    <location>
        <begin position="23"/>
        <end position="273"/>
    </location>
</feature>
<accession>A0A6J6AFZ6</accession>
<name>A0A6J6AFZ6_9ZZZZ</name>
<reference evidence="2" key="1">
    <citation type="submission" date="2020-05" db="EMBL/GenBank/DDBJ databases">
        <authorList>
            <person name="Chiriac C."/>
            <person name="Salcher M."/>
            <person name="Ghai R."/>
            <person name="Kavagutti S V."/>
        </authorList>
    </citation>
    <scope>NUCLEOTIDE SEQUENCE</scope>
</reference>
<gene>
    <name evidence="2" type="ORF">UFOPK4179_00565</name>
</gene>
<dbReference type="InterPro" id="IPR029058">
    <property type="entry name" value="AB_hydrolase_fold"/>
</dbReference>
<dbReference type="PRINTS" id="PR00111">
    <property type="entry name" value="ABHYDROLASE"/>
</dbReference>
<dbReference type="PANTHER" id="PTHR43433:SF5">
    <property type="entry name" value="AB HYDROLASE-1 DOMAIN-CONTAINING PROTEIN"/>
    <property type="match status" value="1"/>
</dbReference>
<dbReference type="Gene3D" id="3.40.50.1820">
    <property type="entry name" value="alpha/beta hydrolase"/>
    <property type="match status" value="1"/>
</dbReference>
<dbReference type="AlphaFoldDB" id="A0A6J6AFZ6"/>
<evidence type="ECO:0000313" key="2">
    <source>
        <dbReference type="EMBL" id="CAB4367775.1"/>
    </source>
</evidence>
<dbReference type="GO" id="GO:0046503">
    <property type="term" value="P:glycerolipid catabolic process"/>
    <property type="evidence" value="ECO:0007669"/>
    <property type="project" value="TreeGrafter"/>
</dbReference>
<dbReference type="Pfam" id="PF00561">
    <property type="entry name" value="Abhydrolase_1"/>
    <property type="match status" value="1"/>
</dbReference>
<dbReference type="EMBL" id="CAETWZ010000039">
    <property type="protein sequence ID" value="CAB4367775.1"/>
    <property type="molecule type" value="Genomic_DNA"/>
</dbReference>
<proteinExistence type="predicted"/>
<dbReference type="InterPro" id="IPR000073">
    <property type="entry name" value="AB_hydrolase_1"/>
</dbReference>